<accession>A0ACB9EHY7</accession>
<keyword evidence="2" id="KW-1185">Reference proteome</keyword>
<dbReference type="Proteomes" id="UP001055879">
    <property type="component" value="Linkage Group LG02"/>
</dbReference>
<sequence length="551" mass="58896">MRFQSINQESEMDEKTKKQKKGAISEEDVSTILQRHTATTVLALLQEVAQVQDAKIDWNALVKRTTTGITNPREYQMLWRHLAYRDPLLENLEDEAKPLEDDSDLEYELEAFPPVNNEALMEAAACVKVLIASGSACGSGLEKGLTIEAPLTINIPNGKSAGNPSENPQVGGNVRGTNITVPVSVQKQPLPSVASNEGLDTNGSASSSLPPRRKRKPWSAAEDMELFSAVQKCGEGNWANILKGDFKGDRTASQLSQRWNIIKKRNGNSNIRTGSQLSEVHLAARRALNMALDQPGLDNLKSSSSIGRTKSSITSNTSARPIVADTPSTSTLPQDPACEDSTPTVSTKTFPKTRPKTSPKPLANGPDAVKAAAVAAGARIATQSAAAAILKQQLKTAIHIKTSVTGNTRTSPGANYRDLHSPNAARPHDHNANVEPILNPSTTAPETNGISISTSPKKIQEDQTAILVNAQEDQVESSSRADAEKGNLAKLEASTSNTNFQDTSEKEGKSSAVVPFVECTTGGDGEVVMVETGENESLKQDHQELGNTDGV</sequence>
<dbReference type="EMBL" id="CM042048">
    <property type="protein sequence ID" value="KAI3758331.1"/>
    <property type="molecule type" value="Genomic_DNA"/>
</dbReference>
<name>A0ACB9EHY7_ARCLA</name>
<proteinExistence type="predicted"/>
<evidence type="ECO:0000313" key="1">
    <source>
        <dbReference type="EMBL" id="KAI3758331.1"/>
    </source>
</evidence>
<organism evidence="1 2">
    <name type="scientific">Arctium lappa</name>
    <name type="common">Greater burdock</name>
    <name type="synonym">Lappa major</name>
    <dbReference type="NCBI Taxonomy" id="4217"/>
    <lineage>
        <taxon>Eukaryota</taxon>
        <taxon>Viridiplantae</taxon>
        <taxon>Streptophyta</taxon>
        <taxon>Embryophyta</taxon>
        <taxon>Tracheophyta</taxon>
        <taxon>Spermatophyta</taxon>
        <taxon>Magnoliopsida</taxon>
        <taxon>eudicotyledons</taxon>
        <taxon>Gunneridae</taxon>
        <taxon>Pentapetalae</taxon>
        <taxon>asterids</taxon>
        <taxon>campanulids</taxon>
        <taxon>Asterales</taxon>
        <taxon>Asteraceae</taxon>
        <taxon>Carduoideae</taxon>
        <taxon>Cardueae</taxon>
        <taxon>Arctiinae</taxon>
        <taxon>Arctium</taxon>
    </lineage>
</organism>
<protein>
    <submittedName>
        <fullName evidence="1">Uncharacterized protein</fullName>
    </submittedName>
</protein>
<reference evidence="1 2" key="2">
    <citation type="journal article" date="2022" name="Mol. Ecol. Resour.">
        <title>The genomes of chicory, endive, great burdock and yacon provide insights into Asteraceae paleo-polyploidization history and plant inulin production.</title>
        <authorList>
            <person name="Fan W."/>
            <person name="Wang S."/>
            <person name="Wang H."/>
            <person name="Wang A."/>
            <person name="Jiang F."/>
            <person name="Liu H."/>
            <person name="Zhao H."/>
            <person name="Xu D."/>
            <person name="Zhang Y."/>
        </authorList>
    </citation>
    <scope>NUCLEOTIDE SEQUENCE [LARGE SCALE GENOMIC DNA]</scope>
    <source>
        <strain evidence="2">cv. Niubang</strain>
    </source>
</reference>
<comment type="caution">
    <text evidence="1">The sequence shown here is derived from an EMBL/GenBank/DDBJ whole genome shotgun (WGS) entry which is preliminary data.</text>
</comment>
<reference evidence="2" key="1">
    <citation type="journal article" date="2022" name="Mol. Ecol. Resour.">
        <title>The genomes of chicory, endive, great burdock and yacon provide insights into Asteraceae palaeo-polyploidization history and plant inulin production.</title>
        <authorList>
            <person name="Fan W."/>
            <person name="Wang S."/>
            <person name="Wang H."/>
            <person name="Wang A."/>
            <person name="Jiang F."/>
            <person name="Liu H."/>
            <person name="Zhao H."/>
            <person name="Xu D."/>
            <person name="Zhang Y."/>
        </authorList>
    </citation>
    <scope>NUCLEOTIDE SEQUENCE [LARGE SCALE GENOMIC DNA]</scope>
    <source>
        <strain evidence="2">cv. Niubang</strain>
    </source>
</reference>
<gene>
    <name evidence="1" type="ORF">L6452_05891</name>
</gene>
<evidence type="ECO:0000313" key="2">
    <source>
        <dbReference type="Proteomes" id="UP001055879"/>
    </source>
</evidence>